<name>A0A6V7V7B0_MELEN</name>
<protein>
    <submittedName>
        <fullName evidence="2">Uncharacterized protein</fullName>
    </submittedName>
</protein>
<evidence type="ECO:0000313" key="2">
    <source>
        <dbReference type="EMBL" id="CAD2170820.1"/>
    </source>
</evidence>
<accession>A0A6V7V7B0</accession>
<sequence length="122" mass="13832">MFFKTFFKAFIAFCFIGFDSLFVEGMHPPRGRMRTGGSQAPVNLNTFSLTELSFLIKILNKIDYNRIFEVNYLNDMQVALVQRGGEVLDEIGLPANDPTIANFQRKIGEVCILKLHIPISLT</sequence>
<evidence type="ECO:0000313" key="3">
    <source>
        <dbReference type="Proteomes" id="UP000580250"/>
    </source>
</evidence>
<feature type="chain" id="PRO_5028091556" evidence="1">
    <location>
        <begin position="26"/>
        <end position="122"/>
    </location>
</feature>
<feature type="signal peptide" evidence="1">
    <location>
        <begin position="1"/>
        <end position="25"/>
    </location>
</feature>
<gene>
    <name evidence="2" type="ORF">MENT_LOCUS22245</name>
</gene>
<organism evidence="2 3">
    <name type="scientific">Meloidogyne enterolobii</name>
    <name type="common">Root-knot nematode worm</name>
    <name type="synonym">Meloidogyne mayaguensis</name>
    <dbReference type="NCBI Taxonomy" id="390850"/>
    <lineage>
        <taxon>Eukaryota</taxon>
        <taxon>Metazoa</taxon>
        <taxon>Ecdysozoa</taxon>
        <taxon>Nematoda</taxon>
        <taxon>Chromadorea</taxon>
        <taxon>Rhabditida</taxon>
        <taxon>Tylenchina</taxon>
        <taxon>Tylenchomorpha</taxon>
        <taxon>Tylenchoidea</taxon>
        <taxon>Meloidogynidae</taxon>
        <taxon>Meloidogyninae</taxon>
        <taxon>Meloidogyne</taxon>
    </lineage>
</organism>
<proteinExistence type="predicted"/>
<dbReference type="AlphaFoldDB" id="A0A6V7V7B0"/>
<keyword evidence="1" id="KW-0732">Signal</keyword>
<dbReference type="EMBL" id="CAJEWN010000174">
    <property type="protein sequence ID" value="CAD2170820.1"/>
    <property type="molecule type" value="Genomic_DNA"/>
</dbReference>
<dbReference type="Proteomes" id="UP000580250">
    <property type="component" value="Unassembled WGS sequence"/>
</dbReference>
<evidence type="ECO:0000256" key="1">
    <source>
        <dbReference type="SAM" id="SignalP"/>
    </source>
</evidence>
<comment type="caution">
    <text evidence="2">The sequence shown here is derived from an EMBL/GenBank/DDBJ whole genome shotgun (WGS) entry which is preliminary data.</text>
</comment>
<reference evidence="2 3" key="1">
    <citation type="submission" date="2020-08" db="EMBL/GenBank/DDBJ databases">
        <authorList>
            <person name="Koutsovoulos G."/>
            <person name="Danchin GJ E."/>
        </authorList>
    </citation>
    <scope>NUCLEOTIDE SEQUENCE [LARGE SCALE GENOMIC DNA]</scope>
</reference>